<gene>
    <name evidence="2" type="ORF">H7T88_18940</name>
</gene>
<keyword evidence="2" id="KW-0238">DNA-binding</keyword>
<dbReference type="InterPro" id="IPR007492">
    <property type="entry name" value="LytTR_DNA-bd_dom"/>
</dbReference>
<accession>A0ABS7KMF1</accession>
<sequence>MDIIGIKMHGRQDDDSDFVLFSLEQDVNFIEPWQISGNAGRTLAFHTEKGSFIAIHLMKDADAAYKPYGFESMDRSTIVNTIKIKSKESTDKGTWIYFSDGSRVHVRKKFTN</sequence>
<protein>
    <submittedName>
        <fullName evidence="2">LytTR family transcriptional regulator DNA-binding domain-containing protein</fullName>
    </submittedName>
</protein>
<feature type="domain" description="HTH LytTR-type" evidence="1">
    <location>
        <begin position="40"/>
        <end position="108"/>
    </location>
</feature>
<dbReference type="Proteomes" id="UP000706031">
    <property type="component" value="Unassembled WGS sequence"/>
</dbReference>
<reference evidence="2 3" key="1">
    <citation type="submission" date="2020-08" db="EMBL/GenBank/DDBJ databases">
        <title>Fungal Genomes of the International Space Station.</title>
        <authorList>
            <person name="Seuylemezian A."/>
            <person name="Singh N.K."/>
            <person name="Wood J."/>
            <person name="Venkateswaran K."/>
        </authorList>
    </citation>
    <scope>NUCLEOTIDE SEQUENCE [LARGE SCALE GENOMIC DNA]</scope>
    <source>
        <strain evidence="2 3">S/N-304-OC-R4</strain>
    </source>
</reference>
<name>A0ABS7KMF1_9BACL</name>
<dbReference type="RefSeq" id="WP_221789830.1">
    <property type="nucleotide sequence ID" value="NZ_JACLIC010000031.1"/>
</dbReference>
<evidence type="ECO:0000259" key="1">
    <source>
        <dbReference type="Pfam" id="PF04397"/>
    </source>
</evidence>
<organism evidence="2 3">
    <name type="scientific">Paenibacillus cucumis</name>
    <name type="common">ex Kampfer et al. 2016</name>
    <dbReference type="NCBI Taxonomy" id="1776858"/>
    <lineage>
        <taxon>Bacteria</taxon>
        <taxon>Bacillati</taxon>
        <taxon>Bacillota</taxon>
        <taxon>Bacilli</taxon>
        <taxon>Bacillales</taxon>
        <taxon>Paenibacillaceae</taxon>
        <taxon>Paenibacillus</taxon>
    </lineage>
</organism>
<evidence type="ECO:0000313" key="2">
    <source>
        <dbReference type="EMBL" id="MBY0205305.1"/>
    </source>
</evidence>
<comment type="caution">
    <text evidence="2">The sequence shown here is derived from an EMBL/GenBank/DDBJ whole genome shotgun (WGS) entry which is preliminary data.</text>
</comment>
<dbReference type="Gene3D" id="2.40.50.1020">
    <property type="entry name" value="LytTr DNA-binding domain"/>
    <property type="match status" value="1"/>
</dbReference>
<evidence type="ECO:0000313" key="3">
    <source>
        <dbReference type="Proteomes" id="UP000706031"/>
    </source>
</evidence>
<dbReference type="GO" id="GO:0003677">
    <property type="term" value="F:DNA binding"/>
    <property type="evidence" value="ECO:0007669"/>
    <property type="project" value="UniProtKB-KW"/>
</dbReference>
<proteinExistence type="predicted"/>
<dbReference type="Pfam" id="PF04397">
    <property type="entry name" value="LytTR"/>
    <property type="match status" value="1"/>
</dbReference>
<keyword evidence="3" id="KW-1185">Reference proteome</keyword>
<dbReference type="EMBL" id="JACLIC010000031">
    <property type="protein sequence ID" value="MBY0205305.1"/>
    <property type="molecule type" value="Genomic_DNA"/>
</dbReference>